<comment type="similarity">
    <text evidence="8">Belongs to the RNase Z family.</text>
</comment>
<dbReference type="GO" id="GO:0042781">
    <property type="term" value="F:3'-tRNA processing endoribonuclease activity"/>
    <property type="evidence" value="ECO:0007669"/>
    <property type="project" value="UniProtKB-UniRule"/>
</dbReference>
<evidence type="ECO:0000256" key="4">
    <source>
        <dbReference type="ARBA" id="ARBA00022723"/>
    </source>
</evidence>
<feature type="active site" description="Proton acceptor" evidence="8">
    <location>
        <position position="65"/>
    </location>
</feature>
<evidence type="ECO:0000256" key="2">
    <source>
        <dbReference type="ARBA" id="ARBA00022694"/>
    </source>
</evidence>
<keyword evidence="5 8" id="KW-0255">Endonuclease</keyword>
<comment type="cofactor">
    <cofactor evidence="8">
        <name>Zn(2+)</name>
        <dbReference type="ChEBI" id="CHEBI:29105"/>
    </cofactor>
    <text evidence="8">Binds 2 Zn(2+) ions.</text>
</comment>
<comment type="catalytic activity">
    <reaction evidence="8">
        <text>Endonucleolytic cleavage of RNA, removing extra 3' nucleotides from tRNA precursor, generating 3' termini of tRNAs. A 3'-hydroxy group is left at the tRNA terminus and a 5'-phosphoryl group is left at the trailer molecule.</text>
        <dbReference type="EC" id="3.1.26.11"/>
    </reaction>
</comment>
<gene>
    <name evidence="8" type="primary">rnz</name>
    <name evidence="11" type="ORF">PAI11_37040</name>
</gene>
<dbReference type="HAMAP" id="MF_01818">
    <property type="entry name" value="RNase_Z_BN"/>
    <property type="match status" value="1"/>
</dbReference>
<feature type="binding site" evidence="8">
    <location>
        <position position="65"/>
    </location>
    <ligand>
        <name>Zn(2+)</name>
        <dbReference type="ChEBI" id="CHEBI:29105"/>
        <label>2</label>
        <note>catalytic</note>
    </ligand>
</feature>
<dbReference type="EC" id="3.1.26.11" evidence="8"/>
<feature type="binding site" evidence="8">
    <location>
        <position position="203"/>
    </location>
    <ligand>
        <name>Zn(2+)</name>
        <dbReference type="ChEBI" id="CHEBI:29105"/>
        <label>1</label>
        <note>catalytic</note>
    </ligand>
</feature>
<feature type="binding site" evidence="8">
    <location>
        <position position="61"/>
    </location>
    <ligand>
        <name>Zn(2+)</name>
        <dbReference type="ChEBI" id="CHEBI:29105"/>
        <label>1</label>
        <note>catalytic</note>
    </ligand>
</feature>
<comment type="subunit">
    <text evidence="1 8">Homodimer.</text>
</comment>
<feature type="region of interest" description="Disordered" evidence="9">
    <location>
        <begin position="298"/>
        <end position="353"/>
    </location>
</feature>
<dbReference type="PATRIC" id="fig|1097667.3.peg.3673"/>
<feature type="binding site" evidence="8">
    <location>
        <position position="63"/>
    </location>
    <ligand>
        <name>Zn(2+)</name>
        <dbReference type="ChEBI" id="CHEBI:29105"/>
        <label>1</label>
        <note>catalytic</note>
    </ligand>
</feature>
<dbReference type="EMBL" id="AGUD01000287">
    <property type="protein sequence ID" value="EHN09469.1"/>
    <property type="molecule type" value="Genomic_DNA"/>
</dbReference>
<dbReference type="RefSeq" id="WP_007578094.1">
    <property type="nucleotide sequence ID" value="NZ_AGUD01000287.1"/>
</dbReference>
<dbReference type="PANTHER" id="PTHR46018">
    <property type="entry name" value="ZINC PHOSPHODIESTERASE ELAC PROTEIN 1"/>
    <property type="match status" value="1"/>
</dbReference>
<evidence type="ECO:0000256" key="9">
    <source>
        <dbReference type="SAM" id="MobiDB-lite"/>
    </source>
</evidence>
<evidence type="ECO:0000256" key="7">
    <source>
        <dbReference type="ARBA" id="ARBA00022833"/>
    </source>
</evidence>
<organism evidence="11 12">
    <name type="scientific">Patulibacter medicamentivorans</name>
    <dbReference type="NCBI Taxonomy" id="1097667"/>
    <lineage>
        <taxon>Bacteria</taxon>
        <taxon>Bacillati</taxon>
        <taxon>Actinomycetota</taxon>
        <taxon>Thermoleophilia</taxon>
        <taxon>Solirubrobacterales</taxon>
        <taxon>Patulibacteraceae</taxon>
        <taxon>Patulibacter</taxon>
    </lineage>
</organism>
<dbReference type="SUPFAM" id="SSF56281">
    <property type="entry name" value="Metallo-hydrolase/oxidoreductase"/>
    <property type="match status" value="1"/>
</dbReference>
<evidence type="ECO:0000256" key="6">
    <source>
        <dbReference type="ARBA" id="ARBA00022801"/>
    </source>
</evidence>
<feature type="binding site" evidence="8">
    <location>
        <position position="261"/>
    </location>
    <ligand>
        <name>Zn(2+)</name>
        <dbReference type="ChEBI" id="CHEBI:29105"/>
        <label>2</label>
        <note>catalytic</note>
    </ligand>
</feature>
<comment type="caution">
    <text evidence="11">The sequence shown here is derived from an EMBL/GenBank/DDBJ whole genome shotgun (WGS) entry which is preliminary data.</text>
</comment>
<evidence type="ECO:0000259" key="10">
    <source>
        <dbReference type="SMART" id="SM00849"/>
    </source>
</evidence>
<dbReference type="Gene3D" id="3.60.15.10">
    <property type="entry name" value="Ribonuclease Z/Hydroxyacylglutathione hydrolase-like"/>
    <property type="match status" value="1"/>
</dbReference>
<feature type="binding site" evidence="8">
    <location>
        <position position="203"/>
    </location>
    <ligand>
        <name>Zn(2+)</name>
        <dbReference type="ChEBI" id="CHEBI:29105"/>
        <label>2</label>
        <note>catalytic</note>
    </ligand>
</feature>
<dbReference type="AlphaFoldDB" id="H0EA31"/>
<dbReference type="SMART" id="SM00849">
    <property type="entry name" value="Lactamase_B"/>
    <property type="match status" value="1"/>
</dbReference>
<dbReference type="NCBIfam" id="NF000801">
    <property type="entry name" value="PRK00055.1-3"/>
    <property type="match status" value="1"/>
</dbReference>
<dbReference type="Pfam" id="PF00753">
    <property type="entry name" value="Lactamase_B"/>
    <property type="match status" value="1"/>
</dbReference>
<keyword evidence="6 8" id="KW-0378">Hydrolase</keyword>
<keyword evidence="4 8" id="KW-0479">Metal-binding</keyword>
<name>H0EA31_9ACTN</name>
<dbReference type="PANTHER" id="PTHR46018:SF2">
    <property type="entry name" value="ZINC PHOSPHODIESTERASE ELAC PROTEIN 1"/>
    <property type="match status" value="1"/>
</dbReference>
<dbReference type="InterPro" id="IPR036866">
    <property type="entry name" value="RibonucZ/Hydroxyglut_hydro"/>
</dbReference>
<dbReference type="InterPro" id="IPR013471">
    <property type="entry name" value="RNase_Z/BN"/>
</dbReference>
<dbReference type="InterPro" id="IPR001279">
    <property type="entry name" value="Metallo-B-lactamas"/>
</dbReference>
<feature type="domain" description="Metallo-beta-lactamase" evidence="10">
    <location>
        <begin position="20"/>
        <end position="261"/>
    </location>
</feature>
<evidence type="ECO:0000256" key="8">
    <source>
        <dbReference type="HAMAP-Rule" id="MF_01818"/>
    </source>
</evidence>
<comment type="function">
    <text evidence="8">Zinc phosphodiesterase, which displays some tRNA 3'-processing endonuclease activity. Probably involved in tRNA maturation, by removing a 3'-trailer from precursor tRNA.</text>
</comment>
<evidence type="ECO:0000313" key="11">
    <source>
        <dbReference type="EMBL" id="EHN09469.1"/>
    </source>
</evidence>
<dbReference type="Proteomes" id="UP000005143">
    <property type="component" value="Unassembled WGS sequence"/>
</dbReference>
<keyword evidence="12" id="KW-1185">Reference proteome</keyword>
<evidence type="ECO:0000256" key="3">
    <source>
        <dbReference type="ARBA" id="ARBA00022722"/>
    </source>
</evidence>
<evidence type="ECO:0000256" key="5">
    <source>
        <dbReference type="ARBA" id="ARBA00022759"/>
    </source>
</evidence>
<feature type="compositionally biased region" description="Acidic residues" evidence="9">
    <location>
        <begin position="319"/>
        <end position="334"/>
    </location>
</feature>
<evidence type="ECO:0000313" key="12">
    <source>
        <dbReference type="Proteomes" id="UP000005143"/>
    </source>
</evidence>
<protein>
    <recommendedName>
        <fullName evidence="8">Ribonuclease Z</fullName>
        <shortName evidence="8">RNase Z</shortName>
        <ecNumber evidence="8">3.1.26.11</ecNumber>
    </recommendedName>
    <alternativeName>
        <fullName evidence="8">tRNA 3 endonuclease</fullName>
    </alternativeName>
    <alternativeName>
        <fullName evidence="8">tRNase Z</fullName>
    </alternativeName>
</protein>
<feature type="binding site" evidence="8">
    <location>
        <position position="66"/>
    </location>
    <ligand>
        <name>Zn(2+)</name>
        <dbReference type="ChEBI" id="CHEBI:29105"/>
        <label>2</label>
        <note>catalytic</note>
    </ligand>
</feature>
<proteinExistence type="inferred from homology"/>
<sequence>MDLHLLFVGTGGSAPTARRGLPALLVQRGGEHVLIDCGEGTQRQLMRSSGLVELDLVLLTHLHADHWLGLPGLLKTFDLRERTASLTVAGPEGTASAIAGLLRLAGGVRYPLEVLELAAGDELPRDGWRIHAIEAQHRGPARGYALVEDARPGRFDPERAQALGIADRRDFGRLQRGETVDGVSPEQVMGPPRAGRKLVVSGDTRPCDAIRLAAWQADVLVHEATFTDDQRGRARKTGHSTAAQAAELAASAEVRALALTHLSARHRPTDALAEARTRFPGALLPRDFDLLEIPFPERGAPLHVPGGGRVRPSAAASLDDPEAEGGPDAADADAADGRTPAPSRDAARVRDVR</sequence>
<accession>H0EA31</accession>
<evidence type="ECO:0000256" key="1">
    <source>
        <dbReference type="ARBA" id="ARBA00011738"/>
    </source>
</evidence>
<reference evidence="11 12" key="1">
    <citation type="journal article" date="2013" name="Biodegradation">
        <title>Quantitative proteomic analysis of ibuprofen-degrading Patulibacter sp. strain I11.</title>
        <authorList>
            <person name="Almeida B."/>
            <person name="Kjeldal H."/>
            <person name="Lolas I."/>
            <person name="Knudsen A.D."/>
            <person name="Carvalho G."/>
            <person name="Nielsen K.L."/>
            <person name="Barreto Crespo M.T."/>
            <person name="Stensballe A."/>
            <person name="Nielsen J.L."/>
        </authorList>
    </citation>
    <scope>NUCLEOTIDE SEQUENCE [LARGE SCALE GENOMIC DNA]</scope>
    <source>
        <strain evidence="11 12">I11</strain>
    </source>
</reference>
<keyword evidence="2 8" id="KW-0819">tRNA processing</keyword>
<feature type="binding site" evidence="8">
    <location>
        <position position="137"/>
    </location>
    <ligand>
        <name>Zn(2+)</name>
        <dbReference type="ChEBI" id="CHEBI:29105"/>
        <label>1</label>
        <note>catalytic</note>
    </ligand>
</feature>
<dbReference type="GO" id="GO:0008270">
    <property type="term" value="F:zinc ion binding"/>
    <property type="evidence" value="ECO:0007669"/>
    <property type="project" value="UniProtKB-UniRule"/>
</dbReference>
<keyword evidence="7 8" id="KW-0862">Zinc</keyword>
<dbReference type="CDD" id="cd07717">
    <property type="entry name" value="RNaseZ_ZiPD-like_MBL-fold"/>
    <property type="match status" value="1"/>
</dbReference>
<keyword evidence="3 8" id="KW-0540">Nuclease</keyword>